<reference evidence="1 2" key="1">
    <citation type="submission" date="2024-07" db="EMBL/GenBank/DDBJ databases">
        <authorList>
            <person name="Akdeniz Z."/>
        </authorList>
    </citation>
    <scope>NUCLEOTIDE SEQUENCE [LARGE SCALE GENOMIC DNA]</scope>
</reference>
<sequence length="164" mass="19097">MSIPTKQIKVQRAFNVCFYAKKVRNPQRALEIKRWVALHAINSKQQRDGLHMYRYRLNFRLKCICTVLHRNGNSLEKSLELSLTVIYQSGFTAKFQELAERQQLFGYLVFNGALFGERNASPQSYTRNHNRLTTTLLDWTLSLQLNYMSFDTSLSNALFGPVIE</sequence>
<dbReference type="Proteomes" id="UP001642409">
    <property type="component" value="Unassembled WGS sequence"/>
</dbReference>
<comment type="caution">
    <text evidence="1">The sequence shown here is derived from an EMBL/GenBank/DDBJ whole genome shotgun (WGS) entry which is preliminary data.</text>
</comment>
<name>A0ABP1H760_9EUKA</name>
<proteinExistence type="predicted"/>
<evidence type="ECO:0000313" key="2">
    <source>
        <dbReference type="Proteomes" id="UP001642409"/>
    </source>
</evidence>
<gene>
    <name evidence="1" type="ORF">HINF_LOCUS10078</name>
</gene>
<organism evidence="1 2">
    <name type="scientific">Hexamita inflata</name>
    <dbReference type="NCBI Taxonomy" id="28002"/>
    <lineage>
        <taxon>Eukaryota</taxon>
        <taxon>Metamonada</taxon>
        <taxon>Diplomonadida</taxon>
        <taxon>Hexamitidae</taxon>
        <taxon>Hexamitinae</taxon>
        <taxon>Hexamita</taxon>
    </lineage>
</organism>
<keyword evidence="2" id="KW-1185">Reference proteome</keyword>
<accession>A0ABP1H760</accession>
<protein>
    <submittedName>
        <fullName evidence="1">Hypothetical_protein</fullName>
    </submittedName>
</protein>
<dbReference type="EMBL" id="CAXDID020000021">
    <property type="protein sequence ID" value="CAL5987810.1"/>
    <property type="molecule type" value="Genomic_DNA"/>
</dbReference>
<evidence type="ECO:0000313" key="1">
    <source>
        <dbReference type="EMBL" id="CAL5987810.1"/>
    </source>
</evidence>